<dbReference type="RefSeq" id="WP_098453653.1">
    <property type="nucleotide sequence ID" value="NZ_PDJG01000001.1"/>
</dbReference>
<gene>
    <name evidence="2" type="ORF">ATL42_0071</name>
</gene>
<name>A0A2A9E213_9MICO</name>
<dbReference type="EMBL" id="PDJG01000001">
    <property type="protein sequence ID" value="PFG32252.1"/>
    <property type="molecule type" value="Genomic_DNA"/>
</dbReference>
<proteinExistence type="predicted"/>
<accession>A0A2A9E213</accession>
<dbReference type="OrthoDB" id="3700292at2"/>
<keyword evidence="3" id="KW-1185">Reference proteome</keyword>
<reference evidence="2 3" key="1">
    <citation type="submission" date="2017-10" db="EMBL/GenBank/DDBJ databases">
        <title>Sequencing the genomes of 1000 actinobacteria strains.</title>
        <authorList>
            <person name="Klenk H.-P."/>
        </authorList>
    </citation>
    <scope>NUCLEOTIDE SEQUENCE [LARGE SCALE GENOMIC DNA]</scope>
    <source>
        <strain evidence="2 3">DSM 18966</strain>
    </source>
</reference>
<dbReference type="AlphaFoldDB" id="A0A2A9E213"/>
<comment type="caution">
    <text evidence="2">The sequence shown here is derived from an EMBL/GenBank/DDBJ whole genome shotgun (WGS) entry which is preliminary data.</text>
</comment>
<dbReference type="Proteomes" id="UP000225548">
    <property type="component" value="Unassembled WGS sequence"/>
</dbReference>
<protein>
    <submittedName>
        <fullName evidence="2">Uncharacterized protein</fullName>
    </submittedName>
</protein>
<feature type="region of interest" description="Disordered" evidence="1">
    <location>
        <begin position="136"/>
        <end position="173"/>
    </location>
</feature>
<sequence length="416" mass="43413">MPKRLLLEGNDLETLLLRVRAEMGPQAKVVKAERVRTGGVGGFFAKERFELTVEMPDPVVELSVLDTDPPVVRSQPLVTPASRGPVAPPGLSGIDALLDAADSGDGPVLEEDIPVSTERDTFANVLDSVRQLAYETSAGAPLRDPDRARATAPPTSGAGSTPDTAARAPEATAPVPTPVAEVLGKTVRPAEFVAVRTTGATFGELVDLGVPRGVLEQLPPGQGRYTLSQVLSLVPKAPTLLREPASVVIVAGVGEPVIDTASTIARRLGLTDSQISLAGRFTPRSGYGPWVLTGMSARRLRAATVETENTLVVALGVGVDASDWSVAAGLVDAFDPDQVWAVVEADRSVRDARRWMGALGEHRPLDAIAACNVTSTTAPAAVLELGVPVGMIDAVPASAVVWAAALSEHLADPQWD</sequence>
<evidence type="ECO:0000313" key="3">
    <source>
        <dbReference type="Proteomes" id="UP000225548"/>
    </source>
</evidence>
<evidence type="ECO:0000313" key="2">
    <source>
        <dbReference type="EMBL" id="PFG32252.1"/>
    </source>
</evidence>
<feature type="compositionally biased region" description="Low complexity" evidence="1">
    <location>
        <begin position="161"/>
        <end position="173"/>
    </location>
</feature>
<organism evidence="2 3">
    <name type="scientific">Sanguibacter antarcticus</name>
    <dbReference type="NCBI Taxonomy" id="372484"/>
    <lineage>
        <taxon>Bacteria</taxon>
        <taxon>Bacillati</taxon>
        <taxon>Actinomycetota</taxon>
        <taxon>Actinomycetes</taxon>
        <taxon>Micrococcales</taxon>
        <taxon>Sanguibacteraceae</taxon>
        <taxon>Sanguibacter</taxon>
    </lineage>
</organism>
<evidence type="ECO:0000256" key="1">
    <source>
        <dbReference type="SAM" id="MobiDB-lite"/>
    </source>
</evidence>